<gene>
    <name evidence="5" type="ORF">RND15_14745</name>
</gene>
<dbReference type="Pfam" id="PF02543">
    <property type="entry name" value="Carbam_trans_N"/>
    <property type="match status" value="1"/>
</dbReference>
<reference evidence="5" key="1">
    <citation type="submission" date="2024-05" db="EMBL/GenBank/DDBJ databases">
        <title>30 novel species of actinomycetes from the DSMZ collection.</title>
        <authorList>
            <person name="Nouioui I."/>
        </authorList>
    </citation>
    <scope>NUCLEOTIDE SEQUENCE</scope>
    <source>
        <strain evidence="5">DSM 41529</strain>
    </source>
</reference>
<keyword evidence="6" id="KW-1185">Reference proteome</keyword>
<dbReference type="Gene3D" id="3.30.420.40">
    <property type="match status" value="1"/>
</dbReference>
<accession>A0ABU2XDG6</accession>
<dbReference type="InterPro" id="IPR003696">
    <property type="entry name" value="Carbtransf_dom"/>
</dbReference>
<dbReference type="PANTHER" id="PTHR34847:SF1">
    <property type="entry name" value="NODULATION PROTEIN U"/>
    <property type="match status" value="1"/>
</dbReference>
<dbReference type="InterPro" id="IPR051338">
    <property type="entry name" value="NodU/CmcH_Carbamoyltrnsfr"/>
</dbReference>
<evidence type="ECO:0000259" key="4">
    <source>
        <dbReference type="Pfam" id="PF16861"/>
    </source>
</evidence>
<dbReference type="InterPro" id="IPR031730">
    <property type="entry name" value="Carbam_trans_C"/>
</dbReference>
<protein>
    <submittedName>
        <fullName evidence="5">Carbamoyltransferase C-terminal domain-containing protein</fullName>
    </submittedName>
</protein>
<comment type="similarity">
    <text evidence="1">Belongs to the NodU/CmcH family.</text>
</comment>
<feature type="region of interest" description="Disordered" evidence="2">
    <location>
        <begin position="495"/>
        <end position="515"/>
    </location>
</feature>
<dbReference type="InterPro" id="IPR038152">
    <property type="entry name" value="Carbam_trans_C_sf"/>
</dbReference>
<sequence>MRLIESLLSSVGVDIDEVLEFWGTPGIGGDRHVDVSDYFADVDLPPHSMAHVFSCALLDTDISWSEPLFAMALDGGPDSDSMLASKDHSSSFAGAYVENGSFTWFPVESPARLFTAARRRYKLREGPLMALATAADCDADLAELREEALSGLPFFGPAPKLLVDCERFLGLLHEAVVEAFASGRCSADERFSPDEQVMSAVMKEIQRISLRVVERNVEEASRRFGFDPSGTNFALAGGFALNCPTTSAVMEKFKFKRLIAPPCVDDSGQSLGIALGVFYGRCGTEFDFGFPGAYLGHSDDELVAALAGFEEFIADVTPADARMVVEDLRAGPVVWVDGRAELGPRALGHRSILADPRTVRSKDELNRIKQREWWFPVAPMIREEDFGDWFEAPRISPYMLETFLVHRDRAELVPAVAHLDRSARVQTVSREQNPFIHDVLSAFAEATGVPILCNTSLHDKSEPIIDSIPQAINFCLRKGVSVAYLNQHRVTFKNADSFPEDKPHPRSSEPFERDESQLADLAERLNPSGLDDLYLHMWLRHPMLRRKFDPADQRSARTLKRTVDSLLAMDEDLRAHFSRWIDLSHNPRTRAAAGDVPSPASSPRP</sequence>
<feature type="compositionally biased region" description="Basic and acidic residues" evidence="2">
    <location>
        <begin position="499"/>
        <end position="515"/>
    </location>
</feature>
<evidence type="ECO:0000256" key="2">
    <source>
        <dbReference type="SAM" id="MobiDB-lite"/>
    </source>
</evidence>
<dbReference type="Gene3D" id="3.90.870.20">
    <property type="entry name" value="Carbamoyltransferase, C-terminal domain"/>
    <property type="match status" value="1"/>
</dbReference>
<organism evidence="5 6">
    <name type="scientific">Streptomyces lonegramiae</name>
    <dbReference type="NCBI Taxonomy" id="3075524"/>
    <lineage>
        <taxon>Bacteria</taxon>
        <taxon>Bacillati</taxon>
        <taxon>Actinomycetota</taxon>
        <taxon>Actinomycetes</taxon>
        <taxon>Kitasatosporales</taxon>
        <taxon>Streptomycetaceae</taxon>
        <taxon>Streptomyces</taxon>
    </lineage>
</organism>
<dbReference type="Proteomes" id="UP001180754">
    <property type="component" value="Unassembled WGS sequence"/>
</dbReference>
<dbReference type="RefSeq" id="WP_311724363.1">
    <property type="nucleotide sequence ID" value="NZ_JAVRFD010000006.1"/>
</dbReference>
<evidence type="ECO:0000313" key="5">
    <source>
        <dbReference type="EMBL" id="MDT0543950.1"/>
    </source>
</evidence>
<comment type="caution">
    <text evidence="5">The sequence shown here is derived from an EMBL/GenBank/DDBJ whole genome shotgun (WGS) entry which is preliminary data.</text>
</comment>
<evidence type="ECO:0000256" key="1">
    <source>
        <dbReference type="ARBA" id="ARBA00006129"/>
    </source>
</evidence>
<proteinExistence type="inferred from homology"/>
<feature type="domain" description="Carbamoyltransferase" evidence="3">
    <location>
        <begin position="202"/>
        <end position="275"/>
    </location>
</feature>
<dbReference type="PANTHER" id="PTHR34847">
    <property type="entry name" value="NODULATION PROTEIN U"/>
    <property type="match status" value="1"/>
</dbReference>
<evidence type="ECO:0000313" key="6">
    <source>
        <dbReference type="Proteomes" id="UP001180754"/>
    </source>
</evidence>
<name>A0ABU2XDG6_9ACTN</name>
<feature type="domain" description="Carbamoyltransferase C-terminal" evidence="4">
    <location>
        <begin position="333"/>
        <end position="489"/>
    </location>
</feature>
<dbReference type="EMBL" id="JAVRFD010000006">
    <property type="protein sequence ID" value="MDT0543950.1"/>
    <property type="molecule type" value="Genomic_DNA"/>
</dbReference>
<evidence type="ECO:0000259" key="3">
    <source>
        <dbReference type="Pfam" id="PF02543"/>
    </source>
</evidence>
<dbReference type="Pfam" id="PF16861">
    <property type="entry name" value="Carbam_trans_C"/>
    <property type="match status" value="1"/>
</dbReference>